<evidence type="ECO:0000313" key="2">
    <source>
        <dbReference type="Proteomes" id="UP000823749"/>
    </source>
</evidence>
<dbReference type="AlphaFoldDB" id="A0AAV6HRY4"/>
<dbReference type="EMBL" id="JACTNZ010000013">
    <property type="protein sequence ID" value="KAG5515555.1"/>
    <property type="molecule type" value="Genomic_DNA"/>
</dbReference>
<gene>
    <name evidence="1" type="ORF">RHGRI_036561</name>
</gene>
<comment type="caution">
    <text evidence="1">The sequence shown here is derived from an EMBL/GenBank/DDBJ whole genome shotgun (WGS) entry which is preliminary data.</text>
</comment>
<proteinExistence type="predicted"/>
<dbReference type="Proteomes" id="UP000823749">
    <property type="component" value="Chromosome 13"/>
</dbReference>
<protein>
    <submittedName>
        <fullName evidence="1">Uncharacterized protein</fullName>
    </submittedName>
</protein>
<sequence>MARRREDKNGTDFLGLEKERGADLRFRQKFKMIDKLQLIKDVAWVIGSVFVGTLTGKELYKFSMEERDAEFRHPEPKGRSDIISCWKGATVGVEKGLTVGVEKGS</sequence>
<keyword evidence="2" id="KW-1185">Reference proteome</keyword>
<accession>A0AAV6HRY4</accession>
<reference evidence="1 2" key="1">
    <citation type="submission" date="2020-08" db="EMBL/GenBank/DDBJ databases">
        <title>Plant Genome Project.</title>
        <authorList>
            <person name="Zhang R.-G."/>
        </authorList>
    </citation>
    <scope>NUCLEOTIDE SEQUENCE [LARGE SCALE GENOMIC DNA]</scope>
    <source>
        <strain evidence="1">WSP0</strain>
        <tissue evidence="1">Leaf</tissue>
    </source>
</reference>
<evidence type="ECO:0000313" key="1">
    <source>
        <dbReference type="EMBL" id="KAG5515555.1"/>
    </source>
</evidence>
<name>A0AAV6HRY4_9ERIC</name>
<organism evidence="1 2">
    <name type="scientific">Rhododendron griersonianum</name>
    <dbReference type="NCBI Taxonomy" id="479676"/>
    <lineage>
        <taxon>Eukaryota</taxon>
        <taxon>Viridiplantae</taxon>
        <taxon>Streptophyta</taxon>
        <taxon>Embryophyta</taxon>
        <taxon>Tracheophyta</taxon>
        <taxon>Spermatophyta</taxon>
        <taxon>Magnoliopsida</taxon>
        <taxon>eudicotyledons</taxon>
        <taxon>Gunneridae</taxon>
        <taxon>Pentapetalae</taxon>
        <taxon>asterids</taxon>
        <taxon>Ericales</taxon>
        <taxon>Ericaceae</taxon>
        <taxon>Ericoideae</taxon>
        <taxon>Rhodoreae</taxon>
        <taxon>Rhododendron</taxon>
    </lineage>
</organism>